<keyword evidence="2" id="KW-1185">Reference proteome</keyword>
<reference evidence="1 2" key="1">
    <citation type="submission" date="2021-12" db="EMBL/GenBank/DDBJ databases">
        <title>Discovery of the Pendulisporaceae a myxobacterial family with distinct sporulation behavior and unique specialized metabolism.</title>
        <authorList>
            <person name="Garcia R."/>
            <person name="Popoff A."/>
            <person name="Bader C.D."/>
            <person name="Loehr J."/>
            <person name="Walesch S."/>
            <person name="Walt C."/>
            <person name="Boldt J."/>
            <person name="Bunk B."/>
            <person name="Haeckl F.J.F.P.J."/>
            <person name="Gunesch A.P."/>
            <person name="Birkelbach J."/>
            <person name="Nuebel U."/>
            <person name="Pietschmann T."/>
            <person name="Bach T."/>
            <person name="Mueller R."/>
        </authorList>
    </citation>
    <scope>NUCLEOTIDE SEQUENCE [LARGE SCALE GENOMIC DNA]</scope>
    <source>
        <strain evidence="1 2">MSr12523</strain>
    </source>
</reference>
<dbReference type="RefSeq" id="WP_394843886.1">
    <property type="nucleotide sequence ID" value="NZ_CP089982.1"/>
</dbReference>
<evidence type="ECO:0000313" key="2">
    <source>
        <dbReference type="Proteomes" id="UP001379533"/>
    </source>
</evidence>
<dbReference type="EMBL" id="CP089982">
    <property type="protein sequence ID" value="WXA93286.1"/>
    <property type="molecule type" value="Genomic_DNA"/>
</dbReference>
<name>A0ABZ2K3K9_9BACT</name>
<dbReference type="Proteomes" id="UP001379533">
    <property type="component" value="Chromosome"/>
</dbReference>
<evidence type="ECO:0000313" key="1">
    <source>
        <dbReference type="EMBL" id="WXA93286.1"/>
    </source>
</evidence>
<accession>A0ABZ2K3K9</accession>
<gene>
    <name evidence="1" type="ORF">LZC95_43395</name>
</gene>
<proteinExistence type="predicted"/>
<organism evidence="1 2">
    <name type="scientific">Pendulispora brunnea</name>
    <dbReference type="NCBI Taxonomy" id="2905690"/>
    <lineage>
        <taxon>Bacteria</taxon>
        <taxon>Pseudomonadati</taxon>
        <taxon>Myxococcota</taxon>
        <taxon>Myxococcia</taxon>
        <taxon>Myxococcales</taxon>
        <taxon>Sorangiineae</taxon>
        <taxon>Pendulisporaceae</taxon>
        <taxon>Pendulispora</taxon>
    </lineage>
</organism>
<sequence length="60" mass="6735">MKDMTDRKEAVARRLAEAAREVLTTDGADLRALRFALSRWEECELVSLGRDEVPPSHAHG</sequence>
<protein>
    <submittedName>
        <fullName evidence="1">Uncharacterized protein</fullName>
    </submittedName>
</protein>